<evidence type="ECO:0008006" key="4">
    <source>
        <dbReference type="Google" id="ProtNLM"/>
    </source>
</evidence>
<feature type="chain" id="PRO_5045082856" description="Carbohydrate esterase family 16 protein" evidence="1">
    <location>
        <begin position="22"/>
        <end position="297"/>
    </location>
</feature>
<evidence type="ECO:0000313" key="2">
    <source>
        <dbReference type="EMBL" id="KAK7469294.1"/>
    </source>
</evidence>
<dbReference type="InterPro" id="IPR001087">
    <property type="entry name" value="GDSL"/>
</dbReference>
<dbReference type="Proteomes" id="UP001498398">
    <property type="component" value="Unassembled WGS sequence"/>
</dbReference>
<feature type="signal peptide" evidence="1">
    <location>
        <begin position="1"/>
        <end position="21"/>
    </location>
</feature>
<keyword evidence="1" id="KW-0732">Signal</keyword>
<accession>A0ABR1K3X5</accession>
<dbReference type="EMBL" id="JBANRG010000003">
    <property type="protein sequence ID" value="KAK7469294.1"/>
    <property type="molecule type" value="Genomic_DNA"/>
</dbReference>
<gene>
    <name evidence="2" type="ORF">VKT23_003778</name>
</gene>
<evidence type="ECO:0000313" key="3">
    <source>
        <dbReference type="Proteomes" id="UP001498398"/>
    </source>
</evidence>
<dbReference type="Gene3D" id="3.40.50.1110">
    <property type="entry name" value="SGNH hydrolase"/>
    <property type="match status" value="1"/>
</dbReference>
<comment type="caution">
    <text evidence="2">The sequence shown here is derived from an EMBL/GenBank/DDBJ whole genome shotgun (WGS) entry which is preliminary data.</text>
</comment>
<dbReference type="InterPro" id="IPR036514">
    <property type="entry name" value="SGNH_hydro_sf"/>
</dbReference>
<dbReference type="SUPFAM" id="SSF52266">
    <property type="entry name" value="SGNH hydrolase"/>
    <property type="match status" value="1"/>
</dbReference>
<reference evidence="2 3" key="1">
    <citation type="submission" date="2024-01" db="EMBL/GenBank/DDBJ databases">
        <title>A draft genome for the cacao thread blight pathogen Marasmiellus scandens.</title>
        <authorList>
            <person name="Baruah I.K."/>
            <person name="Leung J."/>
            <person name="Bukari Y."/>
            <person name="Amoako-Attah I."/>
            <person name="Meinhardt L.W."/>
            <person name="Bailey B.A."/>
            <person name="Cohen S.P."/>
        </authorList>
    </citation>
    <scope>NUCLEOTIDE SEQUENCE [LARGE SCALE GENOMIC DNA]</scope>
    <source>
        <strain evidence="2 3">GH-19</strain>
    </source>
</reference>
<proteinExistence type="predicted"/>
<name>A0ABR1K3X5_9AGAR</name>
<protein>
    <recommendedName>
        <fullName evidence="4">Carbohydrate esterase family 16 protein</fullName>
    </recommendedName>
</protein>
<dbReference type="CDD" id="cd01846">
    <property type="entry name" value="fatty_acyltransferase_like"/>
    <property type="match status" value="1"/>
</dbReference>
<evidence type="ECO:0000256" key="1">
    <source>
        <dbReference type="SAM" id="SignalP"/>
    </source>
</evidence>
<sequence length="297" mass="32409">MSPCSILLISVLLHLVSFARAFDWDSIKYVYAFGDSYSFVQGTAGFPNFSFIGDALDLAFTPEQLLADQIVPHNTSSDGSNWLEFLTGCFQGPPSNCNRQLWDFAYAGADIDAAILPRHHDQTTSLVEQVSQWAAYASSVIPHPSNETITFWWIGINDTGDTLSNSSQLAFDNGLTTHLFINVPPEERSPGTLSNPTKVSTAKEHIDLFNGALANHASAFSSANPDATVMTFDSNAWFNMVLDDPSSFGFTNVTGFCTCADPTGFFWFNTGHPTEQVHRLLAEAIENQLVNASASSK</sequence>
<organism evidence="2 3">
    <name type="scientific">Marasmiellus scandens</name>
    <dbReference type="NCBI Taxonomy" id="2682957"/>
    <lineage>
        <taxon>Eukaryota</taxon>
        <taxon>Fungi</taxon>
        <taxon>Dikarya</taxon>
        <taxon>Basidiomycota</taxon>
        <taxon>Agaricomycotina</taxon>
        <taxon>Agaricomycetes</taxon>
        <taxon>Agaricomycetidae</taxon>
        <taxon>Agaricales</taxon>
        <taxon>Marasmiineae</taxon>
        <taxon>Omphalotaceae</taxon>
        <taxon>Marasmiellus</taxon>
    </lineage>
</organism>
<keyword evidence="3" id="KW-1185">Reference proteome</keyword>
<dbReference type="Pfam" id="PF00657">
    <property type="entry name" value="Lipase_GDSL"/>
    <property type="match status" value="1"/>
</dbReference>